<dbReference type="Gene3D" id="1.10.287.470">
    <property type="entry name" value="Helix hairpin bin"/>
    <property type="match status" value="1"/>
</dbReference>
<dbReference type="SUPFAM" id="SSF101288">
    <property type="entry name" value="L27 domain"/>
    <property type="match status" value="1"/>
</dbReference>
<sequence>MPVKKDDAHRALELLEEYCSRLTSPQDKQLRIAIEKVIYIFKSSLFQALLDIQEFYEAILLDETKDTNSKALAILRIADRWIENAPISMGPNVQSEYSKNGLMVQVGSGNLSNSQQALSNDSVTSPISKKSPSIQSNKSENMSVDGLNNNQHVSPNDQANLVPTYDDHWTYEPIVLERTPGVSLGFSIAGGTDNPMYGNNTAIFITKLTTGGLAERDGRLKPNDILYKVNDTVLVDADHSEAVKALKEAGQTVRLVAKRLQPSEIDDVNLQKTQSGLGFSISGGLGTELFKNDHGIFITKIIPGGAADLDGKLAVGDRLISVNDFSLEYVTHDDAVKVIAGIVDEFNEIVLRVGKVTQYTTQNEMNLA</sequence>
<dbReference type="Gene3D" id="2.30.42.10">
    <property type="match status" value="2"/>
</dbReference>
<dbReference type="SMART" id="SM00228">
    <property type="entry name" value="PDZ"/>
    <property type="match status" value="2"/>
</dbReference>
<dbReference type="GO" id="GO:0019901">
    <property type="term" value="F:protein kinase binding"/>
    <property type="evidence" value="ECO:0007669"/>
    <property type="project" value="TreeGrafter"/>
</dbReference>
<keyword evidence="2" id="KW-0472">Membrane</keyword>
<dbReference type="InterPro" id="IPR036034">
    <property type="entry name" value="PDZ_sf"/>
</dbReference>
<keyword evidence="7" id="KW-1185">Reference proteome</keyword>
<dbReference type="PROSITE" id="PS50106">
    <property type="entry name" value="PDZ"/>
    <property type="match status" value="2"/>
</dbReference>
<comment type="subcellular location">
    <subcellularLocation>
        <location evidence="1">Membrane</location>
    </subcellularLocation>
</comment>
<accession>A0A3M7SD76</accession>
<feature type="domain" description="PDZ" evidence="4">
    <location>
        <begin position="267"/>
        <end position="354"/>
    </location>
</feature>
<dbReference type="Pfam" id="PF09058">
    <property type="entry name" value="L27_1"/>
    <property type="match status" value="1"/>
</dbReference>
<comment type="caution">
    <text evidence="6">The sequence shown here is derived from an EMBL/GenBank/DDBJ whole genome shotgun (WGS) entry which is preliminary data.</text>
</comment>
<feature type="compositionally biased region" description="Low complexity" evidence="3">
    <location>
        <begin position="125"/>
        <end position="139"/>
    </location>
</feature>
<organism evidence="6 7">
    <name type="scientific">Brachionus plicatilis</name>
    <name type="common">Marine rotifer</name>
    <name type="synonym">Brachionus muelleri</name>
    <dbReference type="NCBI Taxonomy" id="10195"/>
    <lineage>
        <taxon>Eukaryota</taxon>
        <taxon>Metazoa</taxon>
        <taxon>Spiralia</taxon>
        <taxon>Gnathifera</taxon>
        <taxon>Rotifera</taxon>
        <taxon>Eurotatoria</taxon>
        <taxon>Monogononta</taxon>
        <taxon>Pseudotrocha</taxon>
        <taxon>Ploima</taxon>
        <taxon>Brachionidae</taxon>
        <taxon>Brachionus</taxon>
    </lineage>
</organism>
<name>A0A3M7SD76_BRAPC</name>
<feature type="compositionally biased region" description="Polar residues" evidence="3">
    <location>
        <begin position="113"/>
        <end position="124"/>
    </location>
</feature>
<dbReference type="Proteomes" id="UP000276133">
    <property type="component" value="Unassembled WGS sequence"/>
</dbReference>
<dbReference type="STRING" id="10195.A0A3M7SD76"/>
<dbReference type="InterPro" id="IPR015143">
    <property type="entry name" value="L27_1"/>
</dbReference>
<evidence type="ECO:0000256" key="1">
    <source>
        <dbReference type="ARBA" id="ARBA00004370"/>
    </source>
</evidence>
<dbReference type="InterPro" id="IPR004172">
    <property type="entry name" value="L27_dom"/>
</dbReference>
<feature type="region of interest" description="Disordered" evidence="3">
    <location>
        <begin position="113"/>
        <end position="142"/>
    </location>
</feature>
<evidence type="ECO:0000256" key="2">
    <source>
        <dbReference type="ARBA" id="ARBA00023136"/>
    </source>
</evidence>
<evidence type="ECO:0000259" key="5">
    <source>
        <dbReference type="PROSITE" id="PS51022"/>
    </source>
</evidence>
<dbReference type="EMBL" id="REGN01001586">
    <property type="protein sequence ID" value="RNA33742.1"/>
    <property type="molecule type" value="Genomic_DNA"/>
</dbReference>
<dbReference type="PANTHER" id="PTHR23119">
    <property type="entry name" value="DISCS LARGE"/>
    <property type="match status" value="1"/>
</dbReference>
<evidence type="ECO:0000313" key="7">
    <source>
        <dbReference type="Proteomes" id="UP000276133"/>
    </source>
</evidence>
<dbReference type="GO" id="GO:0045197">
    <property type="term" value="P:establishment or maintenance of epithelial cell apical/basal polarity"/>
    <property type="evidence" value="ECO:0007669"/>
    <property type="project" value="TreeGrafter"/>
</dbReference>
<dbReference type="GO" id="GO:0016323">
    <property type="term" value="C:basolateral plasma membrane"/>
    <property type="evidence" value="ECO:0007669"/>
    <property type="project" value="TreeGrafter"/>
</dbReference>
<dbReference type="PANTHER" id="PTHR23119:SF51">
    <property type="entry name" value="DISKS LARGE 1 TUMOR SUPPRESSOR PROTEIN"/>
    <property type="match status" value="1"/>
</dbReference>
<evidence type="ECO:0000256" key="3">
    <source>
        <dbReference type="SAM" id="MobiDB-lite"/>
    </source>
</evidence>
<dbReference type="PROSITE" id="PS51022">
    <property type="entry name" value="L27"/>
    <property type="match status" value="1"/>
</dbReference>
<dbReference type="GO" id="GO:0030054">
    <property type="term" value="C:cell junction"/>
    <property type="evidence" value="ECO:0007669"/>
    <property type="project" value="TreeGrafter"/>
</dbReference>
<evidence type="ECO:0000259" key="4">
    <source>
        <dbReference type="PROSITE" id="PS50106"/>
    </source>
</evidence>
<proteinExistence type="predicted"/>
<dbReference type="InterPro" id="IPR050614">
    <property type="entry name" value="Synaptic_Scaffolding_LAP-MAGUK"/>
</dbReference>
<gene>
    <name evidence="6" type="ORF">BpHYR1_000201</name>
</gene>
<dbReference type="OrthoDB" id="78824at2759"/>
<dbReference type="GO" id="GO:0043113">
    <property type="term" value="P:receptor clustering"/>
    <property type="evidence" value="ECO:0007669"/>
    <property type="project" value="TreeGrafter"/>
</dbReference>
<reference evidence="6 7" key="1">
    <citation type="journal article" date="2018" name="Sci. Rep.">
        <title>Genomic signatures of local adaptation to the degree of environmental predictability in rotifers.</title>
        <authorList>
            <person name="Franch-Gras L."/>
            <person name="Hahn C."/>
            <person name="Garcia-Roger E.M."/>
            <person name="Carmona M.J."/>
            <person name="Serra M."/>
            <person name="Gomez A."/>
        </authorList>
    </citation>
    <scope>NUCLEOTIDE SEQUENCE [LARGE SCALE GENOMIC DNA]</scope>
    <source>
        <strain evidence="6">HYR1</strain>
    </source>
</reference>
<feature type="domain" description="L27" evidence="5">
    <location>
        <begin position="4"/>
        <end position="64"/>
    </location>
</feature>
<dbReference type="SUPFAM" id="SSF50156">
    <property type="entry name" value="PDZ domain-like"/>
    <property type="match status" value="2"/>
</dbReference>
<dbReference type="GO" id="GO:0098609">
    <property type="term" value="P:cell-cell adhesion"/>
    <property type="evidence" value="ECO:0007669"/>
    <property type="project" value="TreeGrafter"/>
</dbReference>
<protein>
    <submittedName>
        <fullName evidence="6">Disks large-like protein</fullName>
    </submittedName>
</protein>
<feature type="domain" description="PDZ" evidence="4">
    <location>
        <begin position="173"/>
        <end position="261"/>
    </location>
</feature>
<dbReference type="InterPro" id="IPR036892">
    <property type="entry name" value="L27_dom_sf"/>
</dbReference>
<dbReference type="AlphaFoldDB" id="A0A3M7SD76"/>
<evidence type="ECO:0000313" key="6">
    <source>
        <dbReference type="EMBL" id="RNA33742.1"/>
    </source>
</evidence>
<dbReference type="GO" id="GO:0097120">
    <property type="term" value="P:receptor localization to synapse"/>
    <property type="evidence" value="ECO:0007669"/>
    <property type="project" value="TreeGrafter"/>
</dbReference>
<dbReference type="SMART" id="SM00569">
    <property type="entry name" value="L27"/>
    <property type="match status" value="1"/>
</dbReference>
<dbReference type="InterPro" id="IPR001478">
    <property type="entry name" value="PDZ"/>
</dbReference>
<dbReference type="Pfam" id="PF00595">
    <property type="entry name" value="PDZ"/>
    <property type="match status" value="2"/>
</dbReference>